<evidence type="ECO:0000313" key="9">
    <source>
        <dbReference type="EMBL" id="MBK1880786.1"/>
    </source>
</evidence>
<keyword evidence="10" id="KW-1185">Reference proteome</keyword>
<dbReference type="EC" id="2.7.13.3" evidence="2"/>
<dbReference type="AlphaFoldDB" id="A0A934S4V5"/>
<dbReference type="Gene3D" id="3.30.565.10">
    <property type="entry name" value="Histidine kinase-like ATPase, C-terminal domain"/>
    <property type="match status" value="1"/>
</dbReference>
<proteinExistence type="predicted"/>
<feature type="domain" description="Histidine kinase" evidence="8">
    <location>
        <begin position="295"/>
        <end position="511"/>
    </location>
</feature>
<dbReference type="InterPro" id="IPR003661">
    <property type="entry name" value="HisK_dim/P_dom"/>
</dbReference>
<sequence length="522" mass="57949">MRPALICLVPMLAAAVLVMVGGERLARRQVESRTPADRERVLDLDAAFREELRRLERIYLAHLNELAAQAADRESRNLDQDAESLYGLVQIHILPKNGKDLTILSGPRTAGLPEIELNPGKRPLDPGKAVRIDASWLESGRKVQPVWLTAPDPRYRVYCCRPDGGRIRLVAFLIDWEMVKNRTAVHLKAWLGTPLTPLREAGERLSIEQPDGKPLLVIGPTQHGPAASIIPIRSLFGDWQIRSWDGLVISHEYEPASLMIAATLAILLVASGVFLMVQQKRALKAAAERVSFVNRVSHEFGAPLTNLSLNLDLALDFLEHRPAEAKHRMTLIGEEIQRLSRLAGNVLTFSRQERDMLELNPVRCFPAEVVQKVLDSFRPSFERRGVRIETDIPAGETVVMDQDAVSQILGNLLSNVEKYAASGGWMGLIGEIGTHEFIIEVRDRGEGIPAADRERIFAPFERVRDQVNEGSSGTGLGLAIGRDLARRMGGDLELLQSETGARFRLRIPISTTFTVLPHPNVA</sequence>
<name>A0A934S4V5_9BACT</name>
<dbReference type="Pfam" id="PF00512">
    <property type="entry name" value="HisKA"/>
    <property type="match status" value="1"/>
</dbReference>
<dbReference type="RefSeq" id="WP_200266343.1">
    <property type="nucleotide sequence ID" value="NZ_JAENIJ010000001.1"/>
</dbReference>
<dbReference type="SUPFAM" id="SSF47384">
    <property type="entry name" value="Homodimeric domain of signal transducing histidine kinase"/>
    <property type="match status" value="1"/>
</dbReference>
<organism evidence="9 10">
    <name type="scientific">Luteolibacter pohnpeiensis</name>
    <dbReference type="NCBI Taxonomy" id="454153"/>
    <lineage>
        <taxon>Bacteria</taxon>
        <taxon>Pseudomonadati</taxon>
        <taxon>Verrucomicrobiota</taxon>
        <taxon>Verrucomicrobiia</taxon>
        <taxon>Verrucomicrobiales</taxon>
        <taxon>Verrucomicrobiaceae</taxon>
        <taxon>Luteolibacter</taxon>
    </lineage>
</organism>
<evidence type="ECO:0000256" key="4">
    <source>
        <dbReference type="ARBA" id="ARBA00022679"/>
    </source>
</evidence>
<evidence type="ECO:0000256" key="3">
    <source>
        <dbReference type="ARBA" id="ARBA00022553"/>
    </source>
</evidence>
<gene>
    <name evidence="9" type="ORF">JIN85_00080</name>
</gene>
<dbReference type="PROSITE" id="PS50109">
    <property type="entry name" value="HIS_KIN"/>
    <property type="match status" value="1"/>
</dbReference>
<keyword evidence="4" id="KW-0808">Transferase</keyword>
<keyword evidence="6" id="KW-0902">Two-component regulatory system</keyword>
<comment type="catalytic activity">
    <reaction evidence="1">
        <text>ATP + protein L-histidine = ADP + protein N-phospho-L-histidine.</text>
        <dbReference type="EC" id="2.7.13.3"/>
    </reaction>
</comment>
<keyword evidence="7" id="KW-0812">Transmembrane</keyword>
<dbReference type="Proteomes" id="UP000603141">
    <property type="component" value="Unassembled WGS sequence"/>
</dbReference>
<dbReference type="InterPro" id="IPR036890">
    <property type="entry name" value="HATPase_C_sf"/>
</dbReference>
<dbReference type="PANTHER" id="PTHR43711">
    <property type="entry name" value="TWO-COMPONENT HISTIDINE KINASE"/>
    <property type="match status" value="1"/>
</dbReference>
<dbReference type="GO" id="GO:0000155">
    <property type="term" value="F:phosphorelay sensor kinase activity"/>
    <property type="evidence" value="ECO:0007669"/>
    <property type="project" value="InterPro"/>
</dbReference>
<dbReference type="CDD" id="cd00082">
    <property type="entry name" value="HisKA"/>
    <property type="match status" value="1"/>
</dbReference>
<evidence type="ECO:0000259" key="8">
    <source>
        <dbReference type="PROSITE" id="PS50109"/>
    </source>
</evidence>
<keyword evidence="5 9" id="KW-0418">Kinase</keyword>
<feature type="transmembrane region" description="Helical" evidence="7">
    <location>
        <begin position="258"/>
        <end position="277"/>
    </location>
</feature>
<evidence type="ECO:0000256" key="6">
    <source>
        <dbReference type="ARBA" id="ARBA00023012"/>
    </source>
</evidence>
<dbReference type="InterPro" id="IPR005467">
    <property type="entry name" value="His_kinase_dom"/>
</dbReference>
<dbReference type="InterPro" id="IPR036097">
    <property type="entry name" value="HisK_dim/P_sf"/>
</dbReference>
<keyword evidence="7" id="KW-0472">Membrane</keyword>
<comment type="caution">
    <text evidence="9">The sequence shown here is derived from an EMBL/GenBank/DDBJ whole genome shotgun (WGS) entry which is preliminary data.</text>
</comment>
<protein>
    <recommendedName>
        <fullName evidence="2">histidine kinase</fullName>
        <ecNumber evidence="2">2.7.13.3</ecNumber>
    </recommendedName>
</protein>
<reference evidence="9" key="1">
    <citation type="submission" date="2021-01" db="EMBL/GenBank/DDBJ databases">
        <title>Modified the classification status of verrucomicrobia.</title>
        <authorList>
            <person name="Feng X."/>
        </authorList>
    </citation>
    <scope>NUCLEOTIDE SEQUENCE</scope>
    <source>
        <strain evidence="9">KCTC 22041</strain>
    </source>
</reference>
<dbReference type="InterPro" id="IPR004358">
    <property type="entry name" value="Sig_transdc_His_kin-like_C"/>
</dbReference>
<dbReference type="InterPro" id="IPR050736">
    <property type="entry name" value="Sensor_HK_Regulatory"/>
</dbReference>
<keyword evidence="3" id="KW-0597">Phosphoprotein</keyword>
<dbReference type="SUPFAM" id="SSF55874">
    <property type="entry name" value="ATPase domain of HSP90 chaperone/DNA topoisomerase II/histidine kinase"/>
    <property type="match status" value="1"/>
</dbReference>
<evidence type="ECO:0000256" key="2">
    <source>
        <dbReference type="ARBA" id="ARBA00012438"/>
    </source>
</evidence>
<evidence type="ECO:0000313" key="10">
    <source>
        <dbReference type="Proteomes" id="UP000603141"/>
    </source>
</evidence>
<evidence type="ECO:0000256" key="7">
    <source>
        <dbReference type="SAM" id="Phobius"/>
    </source>
</evidence>
<dbReference type="InterPro" id="IPR003594">
    <property type="entry name" value="HATPase_dom"/>
</dbReference>
<dbReference type="Pfam" id="PF02518">
    <property type="entry name" value="HATPase_c"/>
    <property type="match status" value="1"/>
</dbReference>
<evidence type="ECO:0000256" key="1">
    <source>
        <dbReference type="ARBA" id="ARBA00000085"/>
    </source>
</evidence>
<keyword evidence="7" id="KW-1133">Transmembrane helix</keyword>
<dbReference type="PRINTS" id="PR00344">
    <property type="entry name" value="BCTRLSENSOR"/>
</dbReference>
<dbReference type="SMART" id="SM00387">
    <property type="entry name" value="HATPase_c"/>
    <property type="match status" value="1"/>
</dbReference>
<dbReference type="EMBL" id="JAENIJ010000001">
    <property type="protein sequence ID" value="MBK1880786.1"/>
    <property type="molecule type" value="Genomic_DNA"/>
</dbReference>
<accession>A0A934S4V5</accession>
<dbReference type="SMART" id="SM00388">
    <property type="entry name" value="HisKA"/>
    <property type="match status" value="1"/>
</dbReference>
<evidence type="ECO:0000256" key="5">
    <source>
        <dbReference type="ARBA" id="ARBA00022777"/>
    </source>
</evidence>
<dbReference type="Gene3D" id="1.10.287.130">
    <property type="match status" value="1"/>
</dbReference>
<dbReference type="PANTHER" id="PTHR43711:SF31">
    <property type="entry name" value="HISTIDINE KINASE"/>
    <property type="match status" value="1"/>
</dbReference>